<evidence type="ECO:0000256" key="1">
    <source>
        <dbReference type="SAM" id="MobiDB-lite"/>
    </source>
</evidence>
<keyword evidence="3" id="KW-0378">Hydrolase</keyword>
<evidence type="ECO:0000313" key="4">
    <source>
        <dbReference type="Proteomes" id="UP000277198"/>
    </source>
</evidence>
<feature type="compositionally biased region" description="Polar residues" evidence="1">
    <location>
        <begin position="1"/>
        <end position="17"/>
    </location>
</feature>
<dbReference type="SUPFAM" id="SSF46785">
    <property type="entry name" value="Winged helix' DNA-binding domain"/>
    <property type="match status" value="1"/>
</dbReference>
<dbReference type="InterPro" id="IPR003615">
    <property type="entry name" value="HNH_nuc"/>
</dbReference>
<feature type="region of interest" description="Disordered" evidence="1">
    <location>
        <begin position="124"/>
        <end position="148"/>
    </location>
</feature>
<name>A0A3G1ZKW2_BPPHH</name>
<keyword evidence="4" id="KW-1185">Reference proteome</keyword>
<reference evidence="3 4" key="1">
    <citation type="journal article" date="2018" name="Genes (Basel)">
        <title>Complete Genome Sequence of the Model Halovirus PhiH1 (PhiH1).</title>
        <authorList>
            <person name="Dyall-Smith M."/>
            <person name="Pfeifer F."/>
            <person name="Witte A."/>
            <person name="Oesterhelt D."/>
            <person name="Pfeiffer F."/>
        </authorList>
    </citation>
    <scope>NUCLEOTIDE SEQUENCE [LARGE SCALE GENOMIC DNA]</scope>
    <source>
        <strain evidence="3">Variant phiH1</strain>
    </source>
</reference>
<feature type="region of interest" description="Disordered" evidence="1">
    <location>
        <begin position="1"/>
        <end position="24"/>
    </location>
</feature>
<dbReference type="SUPFAM" id="SSF54060">
    <property type="entry name" value="His-Me finger endonucleases"/>
    <property type="match status" value="1"/>
</dbReference>
<gene>
    <name evidence="3" type="ORF">PhiH1_365</name>
</gene>
<dbReference type="Gene3D" id="3.90.75.20">
    <property type="match status" value="1"/>
</dbReference>
<feature type="compositionally biased region" description="Basic and acidic residues" evidence="1">
    <location>
        <begin position="59"/>
        <end position="103"/>
    </location>
</feature>
<evidence type="ECO:0000259" key="2">
    <source>
        <dbReference type="Pfam" id="PF13392"/>
    </source>
</evidence>
<dbReference type="Pfam" id="PF13392">
    <property type="entry name" value="HNH_3"/>
    <property type="match status" value="1"/>
</dbReference>
<dbReference type="InterPro" id="IPR011991">
    <property type="entry name" value="ArsR-like_HTH"/>
</dbReference>
<dbReference type="GO" id="GO:0004519">
    <property type="term" value="F:endonuclease activity"/>
    <property type="evidence" value="ECO:0007669"/>
    <property type="project" value="UniProtKB-KW"/>
</dbReference>
<organism evidence="3 4">
    <name type="scientific">Halobacterium phage phiH</name>
    <name type="common">Bacteriophage phi-H</name>
    <dbReference type="NCBI Taxonomy" id="169684"/>
    <lineage>
        <taxon>Viruses</taxon>
        <taxon>Duplodnaviria</taxon>
        <taxon>Heunggongvirae</taxon>
        <taxon>Uroviricota</taxon>
        <taxon>Caudoviricetes</taxon>
        <taxon>Vertoviridae</taxon>
        <taxon>Myohalovirus</taxon>
        <taxon>Myohalovirus spontanei</taxon>
        <taxon>Myohalovirus phiH</taxon>
    </lineage>
</organism>
<dbReference type="Proteomes" id="UP000277198">
    <property type="component" value="Segment"/>
</dbReference>
<dbReference type="EMBL" id="MK002701">
    <property type="protein sequence ID" value="AYM00319.1"/>
    <property type="molecule type" value="Genomic_DNA"/>
</dbReference>
<accession>A0A3G1ZKW2</accession>
<dbReference type="CDD" id="cd00090">
    <property type="entry name" value="HTH_ARSR"/>
    <property type="match status" value="1"/>
</dbReference>
<dbReference type="InterPro" id="IPR044925">
    <property type="entry name" value="His-Me_finger_sf"/>
</dbReference>
<proteinExistence type="predicted"/>
<dbReference type="Gene3D" id="1.10.10.10">
    <property type="entry name" value="Winged helix-like DNA-binding domain superfamily/Winged helix DNA-binding domain"/>
    <property type="match status" value="1"/>
</dbReference>
<dbReference type="InterPro" id="IPR036388">
    <property type="entry name" value="WH-like_DNA-bd_sf"/>
</dbReference>
<organismHost>
    <name type="scientific">Halobacterium salinarum</name>
    <name type="common">Halobacterium halobium</name>
    <dbReference type="NCBI Taxonomy" id="2242"/>
</organismHost>
<protein>
    <submittedName>
        <fullName evidence="3">HNH-type endonuclease</fullName>
    </submittedName>
</protein>
<feature type="domain" description="HNH nuclease" evidence="2">
    <location>
        <begin position="48"/>
        <end position="92"/>
    </location>
</feature>
<evidence type="ECO:0000313" key="3">
    <source>
        <dbReference type="EMBL" id="AYM00319.1"/>
    </source>
</evidence>
<sequence>MRGADMSNNFGQGQANPNWKGGRTVTDHGYVLVKRPDHPDADHRGYVYEHRLVAQEKLGRQLKNDEQVHHKNGDKKDNRPENLEVLSIEEHRARHRESDDLRSPGEPNPTIECECGCGSTFKKYDDHNRPRKYVPGHNARDDKPSPLQDSIVDVLSDGEHRLSEIVNQVNSPKGAVSTALGVLREKDVVEKPGYGRYKLKTGVRDDE</sequence>
<feature type="region of interest" description="Disordered" evidence="1">
    <location>
        <begin position="59"/>
        <end position="111"/>
    </location>
</feature>
<keyword evidence="3" id="KW-0540">Nuclease</keyword>
<dbReference type="InterPro" id="IPR036390">
    <property type="entry name" value="WH_DNA-bd_sf"/>
</dbReference>
<keyword evidence="3" id="KW-0255">Endonuclease</keyword>